<keyword evidence="1" id="KW-0175">Coiled coil</keyword>
<dbReference type="Proteomes" id="UP001240984">
    <property type="component" value="Unassembled WGS sequence"/>
</dbReference>
<feature type="coiled-coil region" evidence="1">
    <location>
        <begin position="434"/>
        <end position="461"/>
    </location>
</feature>
<dbReference type="InterPro" id="IPR040840">
    <property type="entry name" value="TcA_TcB_BD"/>
</dbReference>
<protein>
    <recommendedName>
        <fullName evidence="3">Tc toxin complex TcA C-terminal TcB-binding domain-containing protein</fullName>
    </recommendedName>
</protein>
<accession>A0ABT9MS57</accession>
<organism evidence="4 5">
    <name type="scientific">Catenuloplanes nepalensis</name>
    <dbReference type="NCBI Taxonomy" id="587533"/>
    <lineage>
        <taxon>Bacteria</taxon>
        <taxon>Bacillati</taxon>
        <taxon>Actinomycetota</taxon>
        <taxon>Actinomycetes</taxon>
        <taxon>Micromonosporales</taxon>
        <taxon>Micromonosporaceae</taxon>
        <taxon>Catenuloplanes</taxon>
    </lineage>
</organism>
<sequence>MPATPISLVGYHLNRDAYFVLRNPGMLTFKQQSEFTYTFENFFHPFVGQLISQLNRKSLPGVLDPAFQAGLAHEFFTALYTPQNTATTKVRSFPKEIDVREGGPYAVYNWELFFHLPLTVAVHLSKNQRFAEAQRWFHHIFDPTANDTSVPSPQRFWKFLAFRDGGAGGQIDEALAVLSKPAAECTPDELELKGKILAGYEAIRNRPFQPHAVARTRHLSYMYYVVMKYLDNLVAWGDHLYRQDTIESINEATQLYVLAANILGARPEAVPTRGRTRPRTFAQLKAQGLDPTGNVLVALEGAFPFNLGIPSGTATADASAPLFGLGRTLYFCVPRNDRMLGYWDTVADRLSKIRHGLNLAGAARPLALFDPPIDPGMLVKAAAAGIDIGAVVAGLHQPVSPVRAQVLIQKALELCAEVRGLGNTLLSAIEKGDGERLALLRQSHETKIQQLQREARFLQWKQAQEATEALIRTRAAVLERYRYYLRLLGAAPDAAATPEAIGLDRRPLTEETFDEAYAALVGRYDRPVPAPQYPRLSMQDGDSPARQAGAQGPGRLALTTDESDELGHLGSARDLGLAASIVDATGSAMVFIPDINADLHYWGLGGTVKINVGTAILKVLEITAKGLQAGAAWERDQAGIASRTAAHARRADDWTLQVNLAARELQSIGRQIITSLIAEQLAGREYRTAQQQITHAEETDRFLRDKFTSAELYTWMQGELSRLYYEHYRFAFDLARRAEQTLKRELMRPELDAKTLVAFNYWDGGRKGLLSGEALYLDVKRMELAYHEHNLREYELTTHVSLLQLDPMALIALRATGRCVVRLPESLFDMDGPGHYFRRIRSVAVSVPCVTGPYSGVHCRLTLLTSSVRVSTGTAEGYPRTGLEDGRFQDWFAGAQSIVASGGVQDDGLFESGARDERYLPFENAGAISEWRLELPGDPSRGEPTRFDYATISDVVLHLRYTARDGGATLRAPAVQQIRDLIGTAQVHGAMRLFSVRQEFPGEWARFLTGTPAAGHRRELTFTPGPEHYPYWSNGHLGAVARVDLIARTAAGEPVPATLTVADRAENAGAVTDVLGRTAALDDLLVGRLATVPLPATPTATIRLHLDDIALDDLWVAVTWAG</sequence>
<dbReference type="Pfam" id="PF18276">
    <property type="entry name" value="TcA_TcB_BD"/>
    <property type="match status" value="1"/>
</dbReference>
<evidence type="ECO:0000313" key="5">
    <source>
        <dbReference type="Proteomes" id="UP001240984"/>
    </source>
</evidence>
<evidence type="ECO:0000256" key="1">
    <source>
        <dbReference type="SAM" id="Coils"/>
    </source>
</evidence>
<proteinExistence type="predicted"/>
<dbReference type="RefSeq" id="WP_306828941.1">
    <property type="nucleotide sequence ID" value="NZ_JAUSRA010000001.1"/>
</dbReference>
<dbReference type="EMBL" id="JAUSRA010000001">
    <property type="protein sequence ID" value="MDP9793851.1"/>
    <property type="molecule type" value="Genomic_DNA"/>
</dbReference>
<evidence type="ECO:0000259" key="3">
    <source>
        <dbReference type="Pfam" id="PF18276"/>
    </source>
</evidence>
<gene>
    <name evidence="4" type="ORF">J2S43_002363</name>
</gene>
<feature type="region of interest" description="Disordered" evidence="2">
    <location>
        <begin position="531"/>
        <end position="558"/>
    </location>
</feature>
<evidence type="ECO:0000256" key="2">
    <source>
        <dbReference type="SAM" id="MobiDB-lite"/>
    </source>
</evidence>
<keyword evidence="5" id="KW-1185">Reference proteome</keyword>
<name>A0ABT9MS57_9ACTN</name>
<feature type="domain" description="Tc toxin complex TcA C-terminal TcB-binding" evidence="3">
    <location>
        <begin position="670"/>
        <end position="963"/>
    </location>
</feature>
<evidence type="ECO:0000313" key="4">
    <source>
        <dbReference type="EMBL" id="MDP9793851.1"/>
    </source>
</evidence>
<reference evidence="4 5" key="1">
    <citation type="submission" date="2023-07" db="EMBL/GenBank/DDBJ databases">
        <title>Sequencing the genomes of 1000 actinobacteria strains.</title>
        <authorList>
            <person name="Klenk H.-P."/>
        </authorList>
    </citation>
    <scope>NUCLEOTIDE SEQUENCE [LARGE SCALE GENOMIC DNA]</scope>
    <source>
        <strain evidence="4 5">DSM 44710</strain>
    </source>
</reference>
<comment type="caution">
    <text evidence="4">The sequence shown here is derived from an EMBL/GenBank/DDBJ whole genome shotgun (WGS) entry which is preliminary data.</text>
</comment>